<dbReference type="GO" id="GO:0006529">
    <property type="term" value="P:asparagine biosynthetic process"/>
    <property type="evidence" value="ECO:0007669"/>
    <property type="project" value="UniProtKB-KW"/>
</dbReference>
<dbReference type="PIRSF" id="PIRSF001589">
    <property type="entry name" value="Asn_synthetase_glu-h"/>
    <property type="match status" value="1"/>
</dbReference>
<dbReference type="PANTHER" id="PTHR43284">
    <property type="entry name" value="ASPARAGINE SYNTHETASE (GLUTAMINE-HYDROLYZING)"/>
    <property type="match status" value="1"/>
</dbReference>
<evidence type="ECO:0000313" key="12">
    <source>
        <dbReference type="Proteomes" id="UP000468531"/>
    </source>
</evidence>
<gene>
    <name evidence="11" type="primary">asnB</name>
    <name evidence="11" type="ORF">FNJ47_10195</name>
</gene>
<comment type="caution">
    <text evidence="11">The sequence shown here is derived from an EMBL/GenBank/DDBJ whole genome shotgun (WGS) entry which is preliminary data.</text>
</comment>
<keyword evidence="5 9" id="KW-0067">ATP-binding</keyword>
<dbReference type="SUPFAM" id="SSF52402">
    <property type="entry name" value="Adenine nucleotide alpha hydrolases-like"/>
    <property type="match status" value="1"/>
</dbReference>
<dbReference type="InterPro" id="IPR014729">
    <property type="entry name" value="Rossmann-like_a/b/a_fold"/>
</dbReference>
<feature type="active site" description="For GATase activity" evidence="8">
    <location>
        <position position="36"/>
    </location>
</feature>
<feature type="binding site" evidence="9">
    <location>
        <position position="133"/>
    </location>
    <ligand>
        <name>L-glutamine</name>
        <dbReference type="ChEBI" id="CHEBI:58359"/>
    </ligand>
</feature>
<evidence type="ECO:0000256" key="4">
    <source>
        <dbReference type="ARBA" id="ARBA00022741"/>
    </source>
</evidence>
<dbReference type="PROSITE" id="PS51278">
    <property type="entry name" value="GATASE_TYPE_2"/>
    <property type="match status" value="1"/>
</dbReference>
<feature type="binding site" evidence="9">
    <location>
        <position position="324"/>
    </location>
    <ligand>
        <name>ATP</name>
        <dbReference type="ChEBI" id="CHEBI:30616"/>
    </ligand>
</feature>
<dbReference type="EMBL" id="VKHP01000029">
    <property type="protein sequence ID" value="NEU96192.1"/>
    <property type="molecule type" value="Genomic_DNA"/>
</dbReference>
<evidence type="ECO:0000256" key="2">
    <source>
        <dbReference type="ARBA" id="ARBA00005752"/>
    </source>
</evidence>
<comment type="similarity">
    <text evidence="2">Belongs to the asparagine synthetase family.</text>
</comment>
<feature type="domain" description="Glutamine amidotransferase type-2" evidence="10">
    <location>
        <begin position="36"/>
        <end position="246"/>
    </location>
</feature>
<evidence type="ECO:0000256" key="1">
    <source>
        <dbReference type="ARBA" id="ARBA00005187"/>
    </source>
</evidence>
<dbReference type="CDD" id="cd00712">
    <property type="entry name" value="AsnB"/>
    <property type="match status" value="1"/>
</dbReference>
<protein>
    <recommendedName>
        <fullName evidence="3">asparagine synthase (glutamine-hydrolyzing)</fullName>
        <ecNumber evidence="3">6.3.5.4</ecNumber>
    </recommendedName>
</protein>
<dbReference type="InterPro" id="IPR051786">
    <property type="entry name" value="ASN_synthetase/amidase"/>
</dbReference>
<dbReference type="EC" id="6.3.5.4" evidence="3"/>
<evidence type="ECO:0000259" key="10">
    <source>
        <dbReference type="PROSITE" id="PS51278"/>
    </source>
</evidence>
<dbReference type="Gene3D" id="3.40.50.620">
    <property type="entry name" value="HUPs"/>
    <property type="match status" value="1"/>
</dbReference>
<evidence type="ECO:0000256" key="8">
    <source>
        <dbReference type="PIRSR" id="PIRSR001589-1"/>
    </source>
</evidence>
<proteinExistence type="inferred from homology"/>
<keyword evidence="8" id="KW-0061">Asparagine biosynthesis</keyword>
<dbReference type="InterPro" id="IPR029055">
    <property type="entry name" value="Ntn_hydrolases_N"/>
</dbReference>
<keyword evidence="12" id="KW-1185">Reference proteome</keyword>
<dbReference type="InterPro" id="IPR017932">
    <property type="entry name" value="GATase_2_dom"/>
</dbReference>
<dbReference type="PANTHER" id="PTHR43284:SF1">
    <property type="entry name" value="ASPARAGINE SYNTHETASE"/>
    <property type="match status" value="1"/>
</dbReference>
<accession>A0A6P1BFD4</accession>
<evidence type="ECO:0000256" key="9">
    <source>
        <dbReference type="PIRSR" id="PIRSR001589-2"/>
    </source>
</evidence>
<keyword evidence="4 9" id="KW-0547">Nucleotide-binding</keyword>
<dbReference type="Pfam" id="PF00733">
    <property type="entry name" value="Asn_synthase"/>
    <property type="match status" value="1"/>
</dbReference>
<keyword evidence="8" id="KW-0028">Amino-acid biosynthesis</keyword>
<sequence>MNRLRQRRFVPNAHIFRRGGYTELRHRINLDRHFVCGIFGLVDKTGPVDARQVDQMTDLVAHRGPDGRGVRVNGNVGMGHRRLAIIDLTDDGAQPMRDRRLPIWITYNGEIYNYVELRTELEALGYTFHTASDTEVLLTAYVCWGAGCLERFNGMWSFAIHDERDNTLFCARDRFGVKPFYYINTARQFAFGSEIRQLLPLVERPIADDDLISDFLVCGMTDHTSRTFFKGVEKLPPGHRMRVDVSTGQIEIERYYSLAPGAAVSDEGGAAKSLRELLDDATRLRLRSDVRVGTCLSGGLDSSSVATLAARRYAPGSSERFFAITAVSEQASNNEEEYAAEVAEKAELNWLRTKPSYQDFASTAETLLDVQEEPFAGPSIMMQYAVMQAARSNGVIVLLDGQGGDETLLGYHRYYAAWLLDHLRSGGFRGFLSAFGAATRAGVSRGRLLMYLFGASSAGLRAAYYRLRYSFLRNPGLPEPLRRFASKTRDAQAMQVLEITETNLPMLLRFEDKNSMRFGIETRLPFLDYRFVEFALALPTRIKLNKGWAKWPLRAAMSDQLPASISWRKDKVGFAAPDRIWLTRHSAPMYDKVIASELLARYVDMPKLKRKFHRLDLGMRWRLYCVALWGERFRVEAP</sequence>
<comment type="pathway">
    <text evidence="1">Amino-acid biosynthesis; L-asparagine biosynthesis; L-asparagine from L-aspartate (L-Gln route): step 1/1.</text>
</comment>
<dbReference type="GO" id="GO:0005524">
    <property type="term" value="F:ATP binding"/>
    <property type="evidence" value="ECO:0007669"/>
    <property type="project" value="UniProtKB-KW"/>
</dbReference>
<dbReference type="InterPro" id="IPR033738">
    <property type="entry name" value="AsnB_N"/>
</dbReference>
<dbReference type="Proteomes" id="UP000468531">
    <property type="component" value="Unassembled WGS sequence"/>
</dbReference>
<evidence type="ECO:0000256" key="7">
    <source>
        <dbReference type="ARBA" id="ARBA00048741"/>
    </source>
</evidence>
<dbReference type="InterPro" id="IPR006426">
    <property type="entry name" value="Asn_synth_AEB"/>
</dbReference>
<reference evidence="11 12" key="1">
    <citation type="journal article" date="2020" name="Arch. Microbiol.">
        <title>Bradyrhizobium uaiense sp. nov., a new highly efficient cowpea symbiont.</title>
        <authorList>
            <person name="Cabral Michel D."/>
            <person name="Azarias Guimaraes A."/>
            <person name="Martins da Costa E."/>
            <person name="Soares de Carvalho T."/>
            <person name="Balsanelli E."/>
            <person name="Willems A."/>
            <person name="Maltempi de Souza E."/>
            <person name="de Souza Moreira F.M."/>
        </authorList>
    </citation>
    <scope>NUCLEOTIDE SEQUENCE [LARGE SCALE GENOMIC DNA]</scope>
    <source>
        <strain evidence="11 12">UFLA 03-164</strain>
    </source>
</reference>
<dbReference type="CDD" id="cd01991">
    <property type="entry name" value="Asn_synthase_B_C"/>
    <property type="match status" value="1"/>
</dbReference>
<dbReference type="Gene3D" id="3.60.20.10">
    <property type="entry name" value="Glutamine Phosphoribosylpyrophosphate, subunit 1, domain 1"/>
    <property type="match status" value="1"/>
</dbReference>
<name>A0A6P1BFD4_9BRAD</name>
<evidence type="ECO:0000256" key="5">
    <source>
        <dbReference type="ARBA" id="ARBA00022840"/>
    </source>
</evidence>
<dbReference type="SUPFAM" id="SSF56235">
    <property type="entry name" value="N-terminal nucleophile aminohydrolases (Ntn hydrolases)"/>
    <property type="match status" value="1"/>
</dbReference>
<keyword evidence="11" id="KW-0436">Ligase</keyword>
<evidence type="ECO:0000256" key="6">
    <source>
        <dbReference type="ARBA" id="ARBA00022962"/>
    </source>
</evidence>
<dbReference type="Pfam" id="PF13537">
    <property type="entry name" value="GATase_7"/>
    <property type="match status" value="1"/>
</dbReference>
<evidence type="ECO:0000256" key="3">
    <source>
        <dbReference type="ARBA" id="ARBA00012737"/>
    </source>
</evidence>
<dbReference type="AlphaFoldDB" id="A0A6P1BFD4"/>
<dbReference type="GO" id="GO:0004066">
    <property type="term" value="F:asparagine synthase (glutamine-hydrolyzing) activity"/>
    <property type="evidence" value="ECO:0007669"/>
    <property type="project" value="UniProtKB-EC"/>
</dbReference>
<dbReference type="InterPro" id="IPR001962">
    <property type="entry name" value="Asn_synthase"/>
</dbReference>
<comment type="catalytic activity">
    <reaction evidence="7">
        <text>L-aspartate + L-glutamine + ATP + H2O = L-asparagine + L-glutamate + AMP + diphosphate + H(+)</text>
        <dbReference type="Rhea" id="RHEA:12228"/>
        <dbReference type="ChEBI" id="CHEBI:15377"/>
        <dbReference type="ChEBI" id="CHEBI:15378"/>
        <dbReference type="ChEBI" id="CHEBI:29985"/>
        <dbReference type="ChEBI" id="CHEBI:29991"/>
        <dbReference type="ChEBI" id="CHEBI:30616"/>
        <dbReference type="ChEBI" id="CHEBI:33019"/>
        <dbReference type="ChEBI" id="CHEBI:58048"/>
        <dbReference type="ChEBI" id="CHEBI:58359"/>
        <dbReference type="ChEBI" id="CHEBI:456215"/>
        <dbReference type="EC" id="6.3.5.4"/>
    </reaction>
</comment>
<evidence type="ECO:0000313" key="11">
    <source>
        <dbReference type="EMBL" id="NEU96192.1"/>
    </source>
</evidence>
<dbReference type="NCBIfam" id="TIGR01536">
    <property type="entry name" value="asn_synth_AEB"/>
    <property type="match status" value="1"/>
</dbReference>
<organism evidence="11 12">
    <name type="scientific">Bradyrhizobium uaiense</name>
    <dbReference type="NCBI Taxonomy" id="2594946"/>
    <lineage>
        <taxon>Bacteria</taxon>
        <taxon>Pseudomonadati</taxon>
        <taxon>Pseudomonadota</taxon>
        <taxon>Alphaproteobacteria</taxon>
        <taxon>Hyphomicrobiales</taxon>
        <taxon>Nitrobacteraceae</taxon>
        <taxon>Bradyrhizobium</taxon>
    </lineage>
</organism>
<keyword evidence="6 8" id="KW-0315">Glutamine amidotransferase</keyword>